<dbReference type="RefSeq" id="WP_264432875.1">
    <property type="nucleotide sequence ID" value="NZ_CP081495.1"/>
</dbReference>
<dbReference type="EMBL" id="CP081495">
    <property type="protein sequence ID" value="UYW00774.1"/>
    <property type="molecule type" value="Genomic_DNA"/>
</dbReference>
<protein>
    <submittedName>
        <fullName evidence="2">DUF3341 domain-containing protein</fullName>
    </submittedName>
</protein>
<dbReference type="PANTHER" id="PTHR40394:SF2">
    <property type="entry name" value="QUINOL:CYTOCHROME C OXIDOREDUCTASE MEMBRANE PROTEIN"/>
    <property type="match status" value="1"/>
</dbReference>
<evidence type="ECO:0000313" key="3">
    <source>
        <dbReference type="Proteomes" id="UP001163328"/>
    </source>
</evidence>
<organism evidence="2 3">
    <name type="scientific">Flavobacterium agricola</name>
    <dbReference type="NCBI Taxonomy" id="2870839"/>
    <lineage>
        <taxon>Bacteria</taxon>
        <taxon>Pseudomonadati</taxon>
        <taxon>Bacteroidota</taxon>
        <taxon>Flavobacteriia</taxon>
        <taxon>Flavobacteriales</taxon>
        <taxon>Flavobacteriaceae</taxon>
        <taxon>Flavobacterium</taxon>
    </lineage>
</organism>
<evidence type="ECO:0000256" key="1">
    <source>
        <dbReference type="SAM" id="Phobius"/>
    </source>
</evidence>
<dbReference type="PANTHER" id="PTHR40394">
    <property type="entry name" value="LIPOPROTEIN-RELATED"/>
    <property type="match status" value="1"/>
</dbReference>
<sequence length="174" mass="20061">MSTKVLHVLYNDDDVLMEAVHKTRSAHHHIEEIYTPFPVHGLDKAMGLAPTRLAICAFLYGLCGLSFGTWMINYMMISDWPQDIGGKPSFTFIQNMPSFVPIMFELTVFFAAHLMVLTFYMRSKLWPFKKAENPDVRTTDDHFLMEVSVKDNEEEMISFFKETGAVEIKVIDKQ</sequence>
<keyword evidence="1" id="KW-0812">Transmembrane</keyword>
<gene>
    <name evidence="2" type="ORF">K5I29_09645</name>
</gene>
<keyword evidence="1" id="KW-1133">Transmembrane helix</keyword>
<evidence type="ECO:0000313" key="2">
    <source>
        <dbReference type="EMBL" id="UYW00774.1"/>
    </source>
</evidence>
<reference evidence="2" key="1">
    <citation type="submission" date="2021-08" db="EMBL/GenBank/DDBJ databases">
        <title>Flavobacterium sp. strain CC-SYL302.</title>
        <authorList>
            <person name="Lin S.-Y."/>
            <person name="Lee T.-H."/>
            <person name="Young C.-C."/>
        </authorList>
    </citation>
    <scope>NUCLEOTIDE SEQUENCE</scope>
    <source>
        <strain evidence="2">CC-SYL302</strain>
    </source>
</reference>
<feature type="transmembrane region" description="Helical" evidence="1">
    <location>
        <begin position="53"/>
        <end position="76"/>
    </location>
</feature>
<accession>A0ABY6LZE1</accession>
<name>A0ABY6LZE1_9FLAO</name>
<feature type="transmembrane region" description="Helical" evidence="1">
    <location>
        <begin position="96"/>
        <end position="120"/>
    </location>
</feature>
<dbReference type="Pfam" id="PF11821">
    <property type="entry name" value="ActD"/>
    <property type="match status" value="1"/>
</dbReference>
<keyword evidence="3" id="KW-1185">Reference proteome</keyword>
<keyword evidence="1" id="KW-0472">Membrane</keyword>
<dbReference type="Proteomes" id="UP001163328">
    <property type="component" value="Chromosome"/>
</dbReference>
<proteinExistence type="predicted"/>
<dbReference type="InterPro" id="IPR021776">
    <property type="entry name" value="ActD"/>
</dbReference>